<protein>
    <recommendedName>
        <fullName evidence="7">Fatty acid hydroxylase domain-containing protein</fullName>
    </recommendedName>
</protein>
<keyword evidence="4 6" id="KW-0472">Membrane</keyword>
<keyword evidence="2 6" id="KW-0812">Transmembrane</keyword>
<dbReference type="GeneID" id="19897649"/>
<dbReference type="EMBL" id="JH767554">
    <property type="protein sequence ID" value="EON61127.1"/>
    <property type="molecule type" value="Genomic_DNA"/>
</dbReference>
<gene>
    <name evidence="8" type="ORF">W97_00338</name>
</gene>
<dbReference type="GO" id="GO:0008610">
    <property type="term" value="P:lipid biosynthetic process"/>
    <property type="evidence" value="ECO:0007669"/>
    <property type="project" value="InterPro"/>
</dbReference>
<dbReference type="RefSeq" id="XP_007776444.1">
    <property type="nucleotide sequence ID" value="XM_007778254.1"/>
</dbReference>
<dbReference type="AlphaFoldDB" id="R7YGV6"/>
<keyword evidence="3 6" id="KW-1133">Transmembrane helix</keyword>
<dbReference type="STRING" id="1168221.R7YGV6"/>
<dbReference type="GO" id="GO:0016020">
    <property type="term" value="C:membrane"/>
    <property type="evidence" value="ECO:0007669"/>
    <property type="project" value="UniProtKB-SubCell"/>
</dbReference>
<evidence type="ECO:0000256" key="5">
    <source>
        <dbReference type="SAM" id="MobiDB-lite"/>
    </source>
</evidence>
<dbReference type="eggNOG" id="ENOG502SKXE">
    <property type="taxonomic scope" value="Eukaryota"/>
</dbReference>
<dbReference type="PANTHER" id="PTHR11863">
    <property type="entry name" value="STEROL DESATURASE"/>
    <property type="match status" value="1"/>
</dbReference>
<dbReference type="Pfam" id="PF04116">
    <property type="entry name" value="FA_hydroxylase"/>
    <property type="match status" value="1"/>
</dbReference>
<dbReference type="Proteomes" id="UP000016924">
    <property type="component" value="Unassembled WGS sequence"/>
</dbReference>
<dbReference type="OrthoDB" id="408954at2759"/>
<accession>R7YGV6</accession>
<dbReference type="GO" id="GO:0005506">
    <property type="term" value="F:iron ion binding"/>
    <property type="evidence" value="ECO:0007669"/>
    <property type="project" value="InterPro"/>
</dbReference>
<evidence type="ECO:0000256" key="2">
    <source>
        <dbReference type="ARBA" id="ARBA00022692"/>
    </source>
</evidence>
<evidence type="ECO:0000313" key="9">
    <source>
        <dbReference type="Proteomes" id="UP000016924"/>
    </source>
</evidence>
<feature type="transmembrane region" description="Helical" evidence="6">
    <location>
        <begin position="47"/>
        <end position="72"/>
    </location>
</feature>
<evidence type="ECO:0000256" key="3">
    <source>
        <dbReference type="ARBA" id="ARBA00022989"/>
    </source>
</evidence>
<evidence type="ECO:0000256" key="4">
    <source>
        <dbReference type="ARBA" id="ARBA00023136"/>
    </source>
</evidence>
<feature type="compositionally biased region" description="Gly residues" evidence="5">
    <location>
        <begin position="328"/>
        <end position="337"/>
    </location>
</feature>
<dbReference type="InterPro" id="IPR006694">
    <property type="entry name" value="Fatty_acid_hydroxylase"/>
</dbReference>
<dbReference type="InterPro" id="IPR050307">
    <property type="entry name" value="Sterol_Desaturase_Related"/>
</dbReference>
<name>R7YGV6_CONA1</name>
<dbReference type="HOGENOM" id="CLU_047036_4_0_1"/>
<evidence type="ECO:0000259" key="7">
    <source>
        <dbReference type="Pfam" id="PF04116"/>
    </source>
</evidence>
<proteinExistence type="predicted"/>
<evidence type="ECO:0000313" key="8">
    <source>
        <dbReference type="EMBL" id="EON61127.1"/>
    </source>
</evidence>
<organism evidence="8 9">
    <name type="scientific">Coniosporium apollinis (strain CBS 100218)</name>
    <name type="common">Rock-inhabiting black yeast</name>
    <dbReference type="NCBI Taxonomy" id="1168221"/>
    <lineage>
        <taxon>Eukaryota</taxon>
        <taxon>Fungi</taxon>
        <taxon>Dikarya</taxon>
        <taxon>Ascomycota</taxon>
        <taxon>Pezizomycotina</taxon>
        <taxon>Dothideomycetes</taxon>
        <taxon>Dothideomycetes incertae sedis</taxon>
        <taxon>Coniosporium</taxon>
    </lineage>
</organism>
<keyword evidence="9" id="KW-1185">Reference proteome</keyword>
<sequence>MSSLLSLISLPALSFLALPTFSSWSTSLNLAFFSMTWFVLVVSNDQFYVEVLGSLFIRAIFYILPSLLFLALDCAVPSLATNIKTQGEIALPVRNDKDKRKVLEVVGWSTFNVCLGVALQAAIELLYTEVFQMRSALKVPKTLPMPFSILFDLGTALAFRGISTYYINRHLLHSPSGGRAADWHKSWHHSIRAPYAFVANYDHPVPWILSRWLPLHAPALFFPGRTHILSFHLALALVSLEECFAYSGYSTLPSILLAGMARRADNHLLSAGKGNFGPWGVLDWVHGTTVGKDVVDDVRKECDEHDVQRRASGLGDAAGGMLEDVRGRLGGNGNGNGKGKEKGKKKVRVEGDE</sequence>
<evidence type="ECO:0000256" key="1">
    <source>
        <dbReference type="ARBA" id="ARBA00004370"/>
    </source>
</evidence>
<reference evidence="9" key="1">
    <citation type="submission" date="2012-06" db="EMBL/GenBank/DDBJ databases">
        <title>The genome sequence of Coniosporium apollinis CBS 100218.</title>
        <authorList>
            <consortium name="The Broad Institute Genome Sequencing Platform"/>
            <person name="Cuomo C."/>
            <person name="Gorbushina A."/>
            <person name="Noack S."/>
            <person name="Walker B."/>
            <person name="Young S.K."/>
            <person name="Zeng Q."/>
            <person name="Gargeya S."/>
            <person name="Fitzgerald M."/>
            <person name="Haas B."/>
            <person name="Abouelleil A."/>
            <person name="Alvarado L."/>
            <person name="Arachchi H.M."/>
            <person name="Berlin A.M."/>
            <person name="Chapman S.B."/>
            <person name="Goldberg J."/>
            <person name="Griggs A."/>
            <person name="Gujja S."/>
            <person name="Hansen M."/>
            <person name="Howarth C."/>
            <person name="Imamovic A."/>
            <person name="Larimer J."/>
            <person name="McCowan C."/>
            <person name="Montmayeur A."/>
            <person name="Murphy C."/>
            <person name="Neiman D."/>
            <person name="Pearson M."/>
            <person name="Priest M."/>
            <person name="Roberts A."/>
            <person name="Saif S."/>
            <person name="Shea T."/>
            <person name="Sisk P."/>
            <person name="Sykes S."/>
            <person name="Wortman J."/>
            <person name="Nusbaum C."/>
            <person name="Birren B."/>
        </authorList>
    </citation>
    <scope>NUCLEOTIDE SEQUENCE [LARGE SCALE GENOMIC DNA]</scope>
    <source>
        <strain evidence="9">CBS 100218</strain>
    </source>
</reference>
<comment type="subcellular location">
    <subcellularLocation>
        <location evidence="1">Membrane</location>
    </subcellularLocation>
</comment>
<evidence type="ECO:0000256" key="6">
    <source>
        <dbReference type="SAM" id="Phobius"/>
    </source>
</evidence>
<dbReference type="GO" id="GO:0016491">
    <property type="term" value="F:oxidoreductase activity"/>
    <property type="evidence" value="ECO:0007669"/>
    <property type="project" value="InterPro"/>
</dbReference>
<feature type="region of interest" description="Disordered" evidence="5">
    <location>
        <begin position="311"/>
        <end position="353"/>
    </location>
</feature>
<dbReference type="OMA" id="MTWSTLV"/>
<feature type="domain" description="Fatty acid hydroxylase" evidence="7">
    <location>
        <begin position="157"/>
        <end position="288"/>
    </location>
</feature>